<comment type="caution">
    <text evidence="2">The sequence shown here is derived from an EMBL/GenBank/DDBJ whole genome shotgun (WGS) entry which is preliminary data.</text>
</comment>
<proteinExistence type="predicted"/>
<dbReference type="RefSeq" id="WP_271428491.1">
    <property type="nucleotide sequence ID" value="NZ_JAQIPB010000006.1"/>
</dbReference>
<organism evidence="2 3">
    <name type="scientific">Xenophilus arseniciresistens</name>
    <dbReference type="NCBI Taxonomy" id="1283306"/>
    <lineage>
        <taxon>Bacteria</taxon>
        <taxon>Pseudomonadati</taxon>
        <taxon>Pseudomonadota</taxon>
        <taxon>Betaproteobacteria</taxon>
        <taxon>Burkholderiales</taxon>
        <taxon>Comamonadaceae</taxon>
        <taxon>Xenophilus</taxon>
    </lineage>
</organism>
<name>A0AAE3T058_9BURK</name>
<keyword evidence="1" id="KW-0732">Signal</keyword>
<gene>
    <name evidence="2" type="ORF">PGB34_12820</name>
</gene>
<protein>
    <recommendedName>
        <fullName evidence="4">Secreted protein</fullName>
    </recommendedName>
</protein>
<accession>A0AAE3T058</accession>
<dbReference type="AlphaFoldDB" id="A0AAE3T058"/>
<keyword evidence="3" id="KW-1185">Reference proteome</keyword>
<feature type="signal peptide" evidence="1">
    <location>
        <begin position="1"/>
        <end position="27"/>
    </location>
</feature>
<reference evidence="2" key="1">
    <citation type="submission" date="2023-01" db="EMBL/GenBank/DDBJ databases">
        <title>Xenophilus mangrovi sp. nov., isolated from soil of Mangrove nature reserve.</title>
        <authorList>
            <person name="Xu S."/>
            <person name="Liu Z."/>
            <person name="Xu Y."/>
        </authorList>
    </citation>
    <scope>NUCLEOTIDE SEQUENCE</scope>
    <source>
        <strain evidence="2">YW8</strain>
    </source>
</reference>
<evidence type="ECO:0000313" key="3">
    <source>
        <dbReference type="Proteomes" id="UP001212602"/>
    </source>
</evidence>
<dbReference type="EMBL" id="JAQIPB010000006">
    <property type="protein sequence ID" value="MDA7417245.1"/>
    <property type="molecule type" value="Genomic_DNA"/>
</dbReference>
<evidence type="ECO:0008006" key="4">
    <source>
        <dbReference type="Google" id="ProtNLM"/>
    </source>
</evidence>
<feature type="chain" id="PRO_5042138948" description="Secreted protein" evidence="1">
    <location>
        <begin position="28"/>
        <end position="154"/>
    </location>
</feature>
<dbReference type="Proteomes" id="UP001212602">
    <property type="component" value="Unassembled WGS sequence"/>
</dbReference>
<evidence type="ECO:0000256" key="1">
    <source>
        <dbReference type="SAM" id="SignalP"/>
    </source>
</evidence>
<evidence type="ECO:0000313" key="2">
    <source>
        <dbReference type="EMBL" id="MDA7417245.1"/>
    </source>
</evidence>
<sequence length="154" mass="16783">MPHRPRRLRPLTVMALCAAAFVTSAHAQSDRQTYESTLERSARVCTGHSPERSTPGVRAVPVGALRVLLKHEVTLCPDRRIDAATPVVWYGDARVFAWNPEAADAPKVLAAQADAMTRKEDFPTGTRVWKADGSAAQGVTVPALELRARPAARY</sequence>